<protein>
    <submittedName>
        <fullName evidence="1">Uncharacterized protein</fullName>
    </submittedName>
</protein>
<gene>
    <name evidence="1" type="ORF">BaRGS_00001473</name>
</gene>
<dbReference type="AlphaFoldDB" id="A0ABD0M7R7"/>
<dbReference type="Proteomes" id="UP001519460">
    <property type="component" value="Unassembled WGS sequence"/>
</dbReference>
<comment type="caution">
    <text evidence="1">The sequence shown here is derived from an EMBL/GenBank/DDBJ whole genome shotgun (WGS) entry which is preliminary data.</text>
</comment>
<feature type="non-terminal residue" evidence="1">
    <location>
        <position position="1"/>
    </location>
</feature>
<proteinExistence type="predicted"/>
<accession>A0ABD0M7R7</accession>
<organism evidence="1 2">
    <name type="scientific">Batillaria attramentaria</name>
    <dbReference type="NCBI Taxonomy" id="370345"/>
    <lineage>
        <taxon>Eukaryota</taxon>
        <taxon>Metazoa</taxon>
        <taxon>Spiralia</taxon>
        <taxon>Lophotrochozoa</taxon>
        <taxon>Mollusca</taxon>
        <taxon>Gastropoda</taxon>
        <taxon>Caenogastropoda</taxon>
        <taxon>Sorbeoconcha</taxon>
        <taxon>Cerithioidea</taxon>
        <taxon>Batillariidae</taxon>
        <taxon>Batillaria</taxon>
    </lineage>
</organism>
<sequence length="75" mass="8370">FAEWPACFGQMTSPCMTSSARYDVTLIIITTPALPNLDVYSTSGRCFLIPQLFVRLIDCFSQASYITRKSGLKLL</sequence>
<name>A0ABD0M7R7_9CAEN</name>
<evidence type="ECO:0000313" key="2">
    <source>
        <dbReference type="Proteomes" id="UP001519460"/>
    </source>
</evidence>
<keyword evidence="2" id="KW-1185">Reference proteome</keyword>
<evidence type="ECO:0000313" key="1">
    <source>
        <dbReference type="EMBL" id="KAK7507538.1"/>
    </source>
</evidence>
<reference evidence="1 2" key="1">
    <citation type="journal article" date="2023" name="Sci. Data">
        <title>Genome assembly of the Korean intertidal mud-creeper Batillaria attramentaria.</title>
        <authorList>
            <person name="Patra A.K."/>
            <person name="Ho P.T."/>
            <person name="Jun S."/>
            <person name="Lee S.J."/>
            <person name="Kim Y."/>
            <person name="Won Y.J."/>
        </authorList>
    </citation>
    <scope>NUCLEOTIDE SEQUENCE [LARGE SCALE GENOMIC DNA]</scope>
    <source>
        <strain evidence="1">Wonlab-2016</strain>
    </source>
</reference>
<dbReference type="EMBL" id="JACVVK020000004">
    <property type="protein sequence ID" value="KAK7507538.1"/>
    <property type="molecule type" value="Genomic_DNA"/>
</dbReference>